<feature type="compositionally biased region" description="Basic and acidic residues" evidence="1">
    <location>
        <begin position="140"/>
        <end position="167"/>
    </location>
</feature>
<organism evidence="2 3">
    <name type="scientific">Brassica campestris</name>
    <name type="common">Field mustard</name>
    <dbReference type="NCBI Taxonomy" id="3711"/>
    <lineage>
        <taxon>Eukaryota</taxon>
        <taxon>Viridiplantae</taxon>
        <taxon>Streptophyta</taxon>
        <taxon>Embryophyta</taxon>
        <taxon>Tracheophyta</taxon>
        <taxon>Spermatophyta</taxon>
        <taxon>Magnoliopsida</taxon>
        <taxon>eudicotyledons</taxon>
        <taxon>Gunneridae</taxon>
        <taxon>Pentapetalae</taxon>
        <taxon>rosids</taxon>
        <taxon>malvids</taxon>
        <taxon>Brassicales</taxon>
        <taxon>Brassicaceae</taxon>
        <taxon>Brassiceae</taxon>
        <taxon>Brassica</taxon>
    </lineage>
</organism>
<feature type="compositionally biased region" description="Basic and acidic residues" evidence="1">
    <location>
        <begin position="567"/>
        <end position="579"/>
    </location>
</feature>
<proteinExistence type="predicted"/>
<dbReference type="EnsemblPlants" id="Bra028217.1">
    <property type="protein sequence ID" value="Bra028217.1-P"/>
    <property type="gene ID" value="Bra028217"/>
</dbReference>
<feature type="region of interest" description="Disordered" evidence="1">
    <location>
        <begin position="556"/>
        <end position="597"/>
    </location>
</feature>
<feature type="compositionally biased region" description="Polar residues" evidence="1">
    <location>
        <begin position="467"/>
        <end position="478"/>
    </location>
</feature>
<feature type="compositionally biased region" description="Basic and acidic residues" evidence="1">
    <location>
        <begin position="416"/>
        <end position="466"/>
    </location>
</feature>
<feature type="compositionally biased region" description="Polar residues" evidence="1">
    <location>
        <begin position="580"/>
        <end position="596"/>
    </location>
</feature>
<accession>M4EHF2</accession>
<dbReference type="Proteomes" id="UP000011750">
    <property type="component" value="Chromosome A04"/>
</dbReference>
<dbReference type="AlphaFoldDB" id="M4EHF2"/>
<evidence type="ECO:0000313" key="3">
    <source>
        <dbReference type="Proteomes" id="UP000011750"/>
    </source>
</evidence>
<sequence>MCGLTVLEQLLERLPNSLPGRLHEQFQSRSWTHNRLGRLSHKPLRRLKSSWNGRELRKTVKAVGRGRNRLGRLRTGRNARGGYGIDGWGGNHPKHSFYGDFRGSRTVTLFSTRVLDREERKHRKRPSEINPDGKVGESWPEGRSESQLETAGLERTEGKEPRERDRRIRTGILGHTTVQASMVDAGPPCSAATGSDPYTNGSRLGCREMVPESDGLILRILPDGRRVLTRLIRRKGLLKSMEPDSEVKKRERLTKSLLKLKEGKPAGVRIESSGSRKQRMLGESLSLCSPKVEIIRTRDWKSGVLAKDLLDDQGTTQSLPGRLQEQFQSRSWSHNRLGRLSHKPLRRLKSSWNCRELRKTVKAVGRGRNRLGRLQTGRDARGGYGIDGWERNRPKHSFYGDFRGTRTVTLFSTQVLDREESKQRKRPREINPDGKGESWPEGRSESQLDTAGRERRERNRERDRQIQTEILGQTTVQASVVDAGPPFSDATGSDPYTNGSRLGCRTMVPESDGLIMRIPPDGTRGFGYVSDHADWIRRMGSSNTERKKYMDGLSYNKAPRQNVSKPATDRLECDDRNTDKPSSVTTQRPNMHTTRSLRSDRACVAFGRYVATERAFPSVAPE</sequence>
<feature type="region of interest" description="Disordered" evidence="1">
    <location>
        <begin position="413"/>
        <end position="502"/>
    </location>
</feature>
<feature type="region of interest" description="Disordered" evidence="1">
    <location>
        <begin position="117"/>
        <end position="167"/>
    </location>
</feature>
<reference evidence="2 3" key="2">
    <citation type="journal article" date="2018" name="Hortic Res">
        <title>Improved Brassica rapa reference genome by single-molecule sequencing and chromosome conformation capture technologies.</title>
        <authorList>
            <person name="Zhang L."/>
            <person name="Cai X."/>
            <person name="Wu J."/>
            <person name="Liu M."/>
            <person name="Grob S."/>
            <person name="Cheng F."/>
            <person name="Liang J."/>
            <person name="Cai C."/>
            <person name="Liu Z."/>
            <person name="Liu B."/>
            <person name="Wang F."/>
            <person name="Li S."/>
            <person name="Liu F."/>
            <person name="Li X."/>
            <person name="Cheng L."/>
            <person name="Yang W."/>
            <person name="Li M.H."/>
            <person name="Grossniklaus U."/>
            <person name="Zheng H."/>
            <person name="Wang X."/>
        </authorList>
    </citation>
    <scope>NUCLEOTIDE SEQUENCE [LARGE SCALE GENOMIC DNA]</scope>
    <source>
        <strain evidence="2 3">cv. Chiifu-401-42</strain>
    </source>
</reference>
<evidence type="ECO:0000256" key="1">
    <source>
        <dbReference type="SAM" id="MobiDB-lite"/>
    </source>
</evidence>
<dbReference type="InParanoid" id="M4EHF2"/>
<protein>
    <submittedName>
        <fullName evidence="2">Uncharacterized protein</fullName>
    </submittedName>
</protein>
<dbReference type="Gramene" id="Bra028217.1">
    <property type="protein sequence ID" value="Bra028217.1-P"/>
    <property type="gene ID" value="Bra028217"/>
</dbReference>
<evidence type="ECO:0000313" key="2">
    <source>
        <dbReference type="EnsemblPlants" id="Bra028217.1-P"/>
    </source>
</evidence>
<feature type="compositionally biased region" description="Polar residues" evidence="1">
    <location>
        <begin position="490"/>
        <end position="500"/>
    </location>
</feature>
<name>M4EHF2_BRACM</name>
<reference evidence="2 3" key="1">
    <citation type="journal article" date="2011" name="Nat. Genet.">
        <title>The genome of the mesopolyploid crop species Brassica rapa.</title>
        <authorList>
            <consortium name="Brassica rapa Genome Sequencing Project Consortium"/>
            <person name="Wang X."/>
            <person name="Wang H."/>
            <person name="Wang J."/>
            <person name="Sun R."/>
            <person name="Wu J."/>
            <person name="Liu S."/>
            <person name="Bai Y."/>
            <person name="Mun J.H."/>
            <person name="Bancroft I."/>
            <person name="Cheng F."/>
            <person name="Huang S."/>
            <person name="Li X."/>
            <person name="Hua W."/>
            <person name="Wang J."/>
            <person name="Wang X."/>
            <person name="Freeling M."/>
            <person name="Pires J.C."/>
            <person name="Paterson A.H."/>
            <person name="Chalhoub B."/>
            <person name="Wang B."/>
            <person name="Hayward A."/>
            <person name="Sharpe A.G."/>
            <person name="Park B.S."/>
            <person name="Weisshaar B."/>
            <person name="Liu B."/>
            <person name="Li B."/>
            <person name="Liu B."/>
            <person name="Tong C."/>
            <person name="Song C."/>
            <person name="Duran C."/>
            <person name="Peng C."/>
            <person name="Geng C."/>
            <person name="Koh C."/>
            <person name="Lin C."/>
            <person name="Edwards D."/>
            <person name="Mu D."/>
            <person name="Shen D."/>
            <person name="Soumpourou E."/>
            <person name="Li F."/>
            <person name="Fraser F."/>
            <person name="Conant G."/>
            <person name="Lassalle G."/>
            <person name="King G.J."/>
            <person name="Bonnema G."/>
            <person name="Tang H."/>
            <person name="Wang H."/>
            <person name="Belcram H."/>
            <person name="Zhou H."/>
            <person name="Hirakawa H."/>
            <person name="Abe H."/>
            <person name="Guo H."/>
            <person name="Wang H."/>
            <person name="Jin H."/>
            <person name="Parkin I.A."/>
            <person name="Batley J."/>
            <person name="Kim J.S."/>
            <person name="Just J."/>
            <person name="Li J."/>
            <person name="Xu J."/>
            <person name="Deng J."/>
            <person name="Kim J.A."/>
            <person name="Li J."/>
            <person name="Yu J."/>
            <person name="Meng J."/>
            <person name="Wang J."/>
            <person name="Min J."/>
            <person name="Poulain J."/>
            <person name="Wang J."/>
            <person name="Hatakeyama K."/>
            <person name="Wu K."/>
            <person name="Wang L."/>
            <person name="Fang L."/>
            <person name="Trick M."/>
            <person name="Links M.G."/>
            <person name="Zhao M."/>
            <person name="Jin M."/>
            <person name="Ramchiary N."/>
            <person name="Drou N."/>
            <person name="Berkman P.J."/>
            <person name="Cai Q."/>
            <person name="Huang Q."/>
            <person name="Li R."/>
            <person name="Tabata S."/>
            <person name="Cheng S."/>
            <person name="Zhang S."/>
            <person name="Zhang S."/>
            <person name="Huang S."/>
            <person name="Sato S."/>
            <person name="Sun S."/>
            <person name="Kwon S.J."/>
            <person name="Choi S.R."/>
            <person name="Lee T.H."/>
            <person name="Fan W."/>
            <person name="Zhao X."/>
            <person name="Tan X."/>
            <person name="Xu X."/>
            <person name="Wang Y."/>
            <person name="Qiu Y."/>
            <person name="Yin Y."/>
            <person name="Li Y."/>
            <person name="Du Y."/>
            <person name="Liao Y."/>
            <person name="Lim Y."/>
            <person name="Narusaka Y."/>
            <person name="Wang Y."/>
            <person name="Wang Z."/>
            <person name="Li Z."/>
            <person name="Wang Z."/>
            <person name="Xiong Z."/>
            <person name="Zhang Z."/>
        </authorList>
    </citation>
    <scope>NUCLEOTIDE SEQUENCE [LARGE SCALE GENOMIC DNA]</scope>
    <source>
        <strain evidence="2 3">cv. Chiifu-401-42</strain>
    </source>
</reference>
<dbReference type="HOGENOM" id="CLU_439661_0_0_1"/>
<keyword evidence="3" id="KW-1185">Reference proteome</keyword>
<reference evidence="2" key="3">
    <citation type="submission" date="2023-03" db="UniProtKB">
        <authorList>
            <consortium name="EnsemblPlants"/>
        </authorList>
    </citation>
    <scope>IDENTIFICATION</scope>
    <source>
        <strain evidence="2">cv. Chiifu-401-42</strain>
    </source>
</reference>